<gene>
    <name evidence="1" type="ordered locus">FRAAL4007</name>
</gene>
<evidence type="ECO:0000313" key="2">
    <source>
        <dbReference type="Proteomes" id="UP000000657"/>
    </source>
</evidence>
<keyword evidence="2" id="KW-1185">Reference proteome</keyword>
<dbReference type="AlphaFoldDB" id="Q0RIL9"/>
<proteinExistence type="predicted"/>
<dbReference type="Proteomes" id="UP000000657">
    <property type="component" value="Chromosome"/>
</dbReference>
<dbReference type="KEGG" id="fal:FRAAL4007"/>
<dbReference type="HOGENOM" id="CLU_2861218_0_0_11"/>
<dbReference type="STRING" id="326424.FRAAL4007"/>
<evidence type="ECO:0000313" key="1">
    <source>
        <dbReference type="EMBL" id="CAJ62649.1"/>
    </source>
</evidence>
<protein>
    <submittedName>
        <fullName evidence="1">Uncharacterized protein</fullName>
    </submittedName>
</protein>
<organism evidence="1 2">
    <name type="scientific">Frankia alni (strain DSM 45986 / CECT 9034 / ACN14a)</name>
    <dbReference type="NCBI Taxonomy" id="326424"/>
    <lineage>
        <taxon>Bacteria</taxon>
        <taxon>Bacillati</taxon>
        <taxon>Actinomycetota</taxon>
        <taxon>Actinomycetes</taxon>
        <taxon>Frankiales</taxon>
        <taxon>Frankiaceae</taxon>
        <taxon>Frankia</taxon>
    </lineage>
</organism>
<reference evidence="1 2" key="1">
    <citation type="journal article" date="2007" name="Genome Res.">
        <title>Genome characteristics of facultatively symbiotic Frankia sp. strains reflect host range and host plant biogeography.</title>
        <authorList>
            <person name="Normand P."/>
            <person name="Lapierre P."/>
            <person name="Tisa L.S."/>
            <person name="Gogarten J.P."/>
            <person name="Alloisio N."/>
            <person name="Bagnarol E."/>
            <person name="Bassi C.A."/>
            <person name="Berry A.M."/>
            <person name="Bickhart D.M."/>
            <person name="Choisne N."/>
            <person name="Couloux A."/>
            <person name="Cournoyer B."/>
            <person name="Cruveiller S."/>
            <person name="Daubin V."/>
            <person name="Demange N."/>
            <person name="Francino M.P."/>
            <person name="Goltsman E."/>
            <person name="Huang Y."/>
            <person name="Kopp O.R."/>
            <person name="Labarre L."/>
            <person name="Lapidus A."/>
            <person name="Lavire C."/>
            <person name="Marechal J."/>
            <person name="Martinez M."/>
            <person name="Mastronunzio J.E."/>
            <person name="Mullin B.C."/>
            <person name="Niemann J."/>
            <person name="Pujic P."/>
            <person name="Rawnsley T."/>
            <person name="Rouy Z."/>
            <person name="Schenowitz C."/>
            <person name="Sellstedt A."/>
            <person name="Tavares F."/>
            <person name="Tomkins J.P."/>
            <person name="Vallenet D."/>
            <person name="Valverde C."/>
            <person name="Wall L.G."/>
            <person name="Wang Y."/>
            <person name="Medigue C."/>
            <person name="Benson D.R."/>
        </authorList>
    </citation>
    <scope>NUCLEOTIDE SEQUENCE [LARGE SCALE GENOMIC DNA]</scope>
    <source>
        <strain evidence="2">DSM 45986 / CECT 9034 / ACN14a</strain>
    </source>
</reference>
<sequence>MIKAPRRRSSHQESPCGIDRSYYFGINQVYWIDDPIESVPETAEEWIRSRGREFLERRGRPCSG</sequence>
<accession>Q0RIL9</accession>
<dbReference type="EMBL" id="CT573213">
    <property type="protein sequence ID" value="CAJ62649.1"/>
    <property type="molecule type" value="Genomic_DNA"/>
</dbReference>
<name>Q0RIL9_FRAAA</name>